<keyword evidence="5" id="KW-0347">Helicase</keyword>
<dbReference type="SMART" id="SM00490">
    <property type="entry name" value="HELICc"/>
    <property type="match status" value="1"/>
</dbReference>
<dbReference type="InterPro" id="IPR001650">
    <property type="entry name" value="Helicase_C-like"/>
</dbReference>
<dbReference type="Gene3D" id="3.40.50.300">
    <property type="entry name" value="P-loop containing nucleotide triphosphate hydrolases"/>
    <property type="match status" value="1"/>
</dbReference>
<name>A0A8R1EN60_CAEJA</name>
<dbReference type="PROSITE" id="PS51194">
    <property type="entry name" value="HELICASE_CTER"/>
    <property type="match status" value="1"/>
</dbReference>
<keyword evidence="12" id="KW-1185">Reference proteome</keyword>
<feature type="compositionally biased region" description="Basic residues" evidence="9">
    <location>
        <begin position="30"/>
        <end position="42"/>
    </location>
</feature>
<keyword evidence="8" id="KW-0539">Nucleus</keyword>
<organism evidence="11 12">
    <name type="scientific">Caenorhabditis japonica</name>
    <dbReference type="NCBI Taxonomy" id="281687"/>
    <lineage>
        <taxon>Eukaryota</taxon>
        <taxon>Metazoa</taxon>
        <taxon>Ecdysozoa</taxon>
        <taxon>Nematoda</taxon>
        <taxon>Chromadorea</taxon>
        <taxon>Rhabditida</taxon>
        <taxon>Rhabditina</taxon>
        <taxon>Rhabditomorpha</taxon>
        <taxon>Rhabditoidea</taxon>
        <taxon>Rhabditidae</taxon>
        <taxon>Peloderinae</taxon>
        <taxon>Caenorhabditis</taxon>
    </lineage>
</organism>
<evidence type="ECO:0000256" key="6">
    <source>
        <dbReference type="ARBA" id="ARBA00022840"/>
    </source>
</evidence>
<evidence type="ECO:0000256" key="9">
    <source>
        <dbReference type="SAM" id="MobiDB-lite"/>
    </source>
</evidence>
<dbReference type="AlphaFoldDB" id="A0A8R1EN60"/>
<evidence type="ECO:0000256" key="3">
    <source>
        <dbReference type="ARBA" id="ARBA00022741"/>
    </source>
</evidence>
<dbReference type="SUPFAM" id="SSF52540">
    <property type="entry name" value="P-loop containing nucleoside triphosphate hydrolases"/>
    <property type="match status" value="1"/>
</dbReference>
<feature type="region of interest" description="Disordered" evidence="9">
    <location>
        <begin position="1"/>
        <end position="55"/>
    </location>
</feature>
<comment type="subcellular location">
    <subcellularLocation>
        <location evidence="1">Nucleus</location>
    </subcellularLocation>
</comment>
<dbReference type="InterPro" id="IPR049730">
    <property type="entry name" value="SNF2/RAD54-like_C"/>
</dbReference>
<keyword evidence="7" id="KW-0238">DNA-binding</keyword>
<reference evidence="12" key="1">
    <citation type="submission" date="2010-08" db="EMBL/GenBank/DDBJ databases">
        <authorList>
            <consortium name="Caenorhabditis japonica Sequencing Consortium"/>
            <person name="Wilson R.K."/>
        </authorList>
    </citation>
    <scope>NUCLEOTIDE SEQUENCE [LARGE SCALE GENOMIC DNA]</scope>
    <source>
        <strain evidence="12">DF5081</strain>
    </source>
</reference>
<evidence type="ECO:0000259" key="10">
    <source>
        <dbReference type="PROSITE" id="PS51194"/>
    </source>
</evidence>
<keyword evidence="4" id="KW-0378">Hydrolase</keyword>
<dbReference type="InterPro" id="IPR027417">
    <property type="entry name" value="P-loop_NTPase"/>
</dbReference>
<dbReference type="EnsemblMetazoa" id="CJA39358.1">
    <property type="protein sequence ID" value="CJA39358.1"/>
    <property type="gene ID" value="WBGene00215205"/>
</dbReference>
<dbReference type="GO" id="GO:0016887">
    <property type="term" value="F:ATP hydrolysis activity"/>
    <property type="evidence" value="ECO:0007669"/>
    <property type="project" value="InterPro"/>
</dbReference>
<dbReference type="Proteomes" id="UP000005237">
    <property type="component" value="Unassembled WGS sequence"/>
</dbReference>
<dbReference type="GO" id="GO:0004386">
    <property type="term" value="F:helicase activity"/>
    <property type="evidence" value="ECO:0007669"/>
    <property type="project" value="UniProtKB-KW"/>
</dbReference>
<evidence type="ECO:0000256" key="8">
    <source>
        <dbReference type="ARBA" id="ARBA00023242"/>
    </source>
</evidence>
<evidence type="ECO:0000256" key="1">
    <source>
        <dbReference type="ARBA" id="ARBA00004123"/>
    </source>
</evidence>
<sequence>MPPSPYSTSDPSSLSAGPSTPFSTNSTPKSSKKPRKSRPNKKVKSDEDEEDGEKETRMRYDWTYSLFETYQEGILENGYKLAIALEILDESTRIGEKILIFSQNLPALDMLEEILKKRAVVMGGGNGAYWEKNRNYLRLDGQTSGADREKLINRFNSETGLHLFLISTRAGSLGINLVSANRCIIIDACWNPCHDAQAVCRVYRYGQQKKTYVYRLIMDNSMERSIFNRQISKHGLQQRVVDDAQVDANISQKELETLLMYDESQDVVNDKWDTVDWKFGDEILDKITEKMSYMFSEKPFLHESLIMESEKALSEEEKREAQLLFEQEKRMENFDPLSNFSIPSSSSIQGSLPFATNYGNNSQWAGPSTQFQPQFNHPLPIRSTPMPHTLRLTVPNYHGGGHTMTSFNNGFGNINNNIPNGQMLPPRDPSAFFGAAKSFTPNFTSSGVCQNVVTDRAMCFPLVGGGGQLRSVPVGSDVQLVVLSNGFFVKLRNGEILKAEGSPFEQRCVELREELVQFTNSQSNRVPEVIDLD</sequence>
<evidence type="ECO:0000256" key="4">
    <source>
        <dbReference type="ARBA" id="ARBA00022801"/>
    </source>
</evidence>
<evidence type="ECO:0000313" key="11">
    <source>
        <dbReference type="EnsemblMetazoa" id="CJA39358.1"/>
    </source>
</evidence>
<evidence type="ECO:0000256" key="2">
    <source>
        <dbReference type="ARBA" id="ARBA00007025"/>
    </source>
</evidence>
<comment type="similarity">
    <text evidence="2">Belongs to the SNF2/RAD54 helicase family.</text>
</comment>
<dbReference type="Pfam" id="PF00271">
    <property type="entry name" value="Helicase_C"/>
    <property type="match status" value="1"/>
</dbReference>
<dbReference type="GO" id="GO:0005524">
    <property type="term" value="F:ATP binding"/>
    <property type="evidence" value="ECO:0007669"/>
    <property type="project" value="UniProtKB-KW"/>
</dbReference>
<evidence type="ECO:0000313" key="12">
    <source>
        <dbReference type="Proteomes" id="UP000005237"/>
    </source>
</evidence>
<dbReference type="PANTHER" id="PTHR45797">
    <property type="entry name" value="RAD54-LIKE"/>
    <property type="match status" value="1"/>
</dbReference>
<keyword evidence="6" id="KW-0067">ATP-binding</keyword>
<feature type="domain" description="Helicase C-terminal" evidence="10">
    <location>
        <begin position="86"/>
        <end position="247"/>
    </location>
</feature>
<dbReference type="PANTHER" id="PTHR45797:SF1">
    <property type="entry name" value="HELICASE ARIP4"/>
    <property type="match status" value="1"/>
</dbReference>
<accession>A0A8R1EN60</accession>
<proteinExistence type="inferred from homology"/>
<protein>
    <submittedName>
        <fullName evidence="11">Helicase C-terminal domain-containing protein</fullName>
    </submittedName>
</protein>
<dbReference type="CDD" id="cd18793">
    <property type="entry name" value="SF2_C_SNF"/>
    <property type="match status" value="1"/>
</dbReference>
<dbReference type="GO" id="GO:0003677">
    <property type="term" value="F:DNA binding"/>
    <property type="evidence" value="ECO:0007669"/>
    <property type="project" value="UniProtKB-KW"/>
</dbReference>
<dbReference type="GO" id="GO:0005634">
    <property type="term" value="C:nucleus"/>
    <property type="evidence" value="ECO:0007669"/>
    <property type="project" value="UniProtKB-SubCell"/>
</dbReference>
<reference evidence="11" key="2">
    <citation type="submission" date="2022-06" db="UniProtKB">
        <authorList>
            <consortium name="EnsemblMetazoa"/>
        </authorList>
    </citation>
    <scope>IDENTIFICATION</scope>
    <source>
        <strain evidence="11">DF5081</strain>
    </source>
</reference>
<dbReference type="InterPro" id="IPR044574">
    <property type="entry name" value="ARIP4-like"/>
</dbReference>
<feature type="compositionally biased region" description="Low complexity" evidence="9">
    <location>
        <begin position="1"/>
        <end position="29"/>
    </location>
</feature>
<evidence type="ECO:0000256" key="7">
    <source>
        <dbReference type="ARBA" id="ARBA00023125"/>
    </source>
</evidence>
<evidence type="ECO:0000256" key="5">
    <source>
        <dbReference type="ARBA" id="ARBA00022806"/>
    </source>
</evidence>
<keyword evidence="3" id="KW-0547">Nucleotide-binding</keyword>